<dbReference type="Pfam" id="PF00353">
    <property type="entry name" value="HemolysinCabind"/>
    <property type="match status" value="1"/>
</dbReference>
<dbReference type="InterPro" id="IPR018511">
    <property type="entry name" value="Hemolysin-typ_Ca-bd_CS"/>
</dbReference>
<dbReference type="Gene3D" id="2.150.10.10">
    <property type="entry name" value="Serralysin-like metalloprotease, C-terminal"/>
    <property type="match status" value="1"/>
</dbReference>
<feature type="compositionally biased region" description="Gly residues" evidence="2">
    <location>
        <begin position="555"/>
        <end position="565"/>
    </location>
</feature>
<dbReference type="Gene3D" id="3.40.50.410">
    <property type="entry name" value="von Willebrand factor, type A domain"/>
    <property type="match status" value="1"/>
</dbReference>
<evidence type="ECO:0000313" key="5">
    <source>
        <dbReference type="Proteomes" id="UP001386972"/>
    </source>
</evidence>
<dbReference type="InterPro" id="IPR036465">
    <property type="entry name" value="vWFA_dom_sf"/>
</dbReference>
<feature type="non-terminal residue" evidence="4">
    <location>
        <position position="1"/>
    </location>
</feature>
<name>A0ABU9A2L1_9PSED</name>
<dbReference type="SMART" id="SM00327">
    <property type="entry name" value="VWA"/>
    <property type="match status" value="1"/>
</dbReference>
<proteinExistence type="predicted"/>
<feature type="region of interest" description="Disordered" evidence="2">
    <location>
        <begin position="553"/>
        <end position="573"/>
    </location>
</feature>
<dbReference type="Pfam" id="PF17963">
    <property type="entry name" value="Big_9"/>
    <property type="match status" value="1"/>
</dbReference>
<comment type="caution">
    <text evidence="4">The sequence shown here is derived from an EMBL/GenBank/DDBJ whole genome shotgun (WGS) entry which is preliminary data.</text>
</comment>
<dbReference type="PROSITE" id="PS00330">
    <property type="entry name" value="HEMOLYSIN_CALCIUM"/>
    <property type="match status" value="2"/>
</dbReference>
<dbReference type="InterPro" id="IPR019960">
    <property type="entry name" value="T1SS_VCA0849"/>
</dbReference>
<evidence type="ECO:0000259" key="3">
    <source>
        <dbReference type="PROSITE" id="PS50234"/>
    </source>
</evidence>
<gene>
    <name evidence="4" type="ORF">WLF18_16875</name>
</gene>
<dbReference type="Pfam" id="PF00092">
    <property type="entry name" value="VWA"/>
    <property type="match status" value="1"/>
</dbReference>
<evidence type="ECO:0000256" key="1">
    <source>
        <dbReference type="ARBA" id="ARBA00022837"/>
    </source>
</evidence>
<dbReference type="InterPro" id="IPR046779">
    <property type="entry name" value="LapA_adhesin_dom"/>
</dbReference>
<protein>
    <submittedName>
        <fullName evidence="4">Immunoglobulin-like domain-containing protein</fullName>
    </submittedName>
</protein>
<dbReference type="NCBIfam" id="TIGR03661">
    <property type="entry name" value="T1SS_VCA0849"/>
    <property type="match status" value="1"/>
</dbReference>
<dbReference type="InterPro" id="IPR011049">
    <property type="entry name" value="Serralysin-like_metalloprot_C"/>
</dbReference>
<keyword evidence="1" id="KW-0106">Calcium</keyword>
<dbReference type="CDD" id="cd00198">
    <property type="entry name" value="vWFA"/>
    <property type="match status" value="1"/>
</dbReference>
<accession>A0ABU9A2L1</accession>
<dbReference type="SUPFAM" id="SSF141072">
    <property type="entry name" value="CalX-like"/>
    <property type="match status" value="1"/>
</dbReference>
<dbReference type="InterPro" id="IPR002035">
    <property type="entry name" value="VWF_A"/>
</dbReference>
<dbReference type="PRINTS" id="PR00313">
    <property type="entry name" value="CABNDNGRPT"/>
</dbReference>
<evidence type="ECO:0000256" key="2">
    <source>
        <dbReference type="SAM" id="MobiDB-lite"/>
    </source>
</evidence>
<feature type="domain" description="VWFA" evidence="3">
    <location>
        <begin position="543"/>
        <end position="748"/>
    </location>
</feature>
<dbReference type="InterPro" id="IPR038081">
    <property type="entry name" value="CalX-like_sf"/>
</dbReference>
<dbReference type="Pfam" id="PF20579">
    <property type="entry name" value="LapA"/>
    <property type="match status" value="3"/>
</dbReference>
<dbReference type="InterPro" id="IPR001343">
    <property type="entry name" value="Hemolysn_Ca-bd"/>
</dbReference>
<dbReference type="PROSITE" id="PS50234">
    <property type="entry name" value="VWFA"/>
    <property type="match status" value="1"/>
</dbReference>
<dbReference type="RefSeq" id="WP_340612698.1">
    <property type="nucleotide sequence ID" value="NZ_JBBNAW010000016.1"/>
</dbReference>
<organism evidence="4 5">
    <name type="scientific">Pseudomonas shirazensis</name>
    <dbReference type="NCBI Taxonomy" id="2745494"/>
    <lineage>
        <taxon>Bacteria</taxon>
        <taxon>Pseudomonadati</taxon>
        <taxon>Pseudomonadota</taxon>
        <taxon>Gammaproteobacteria</taxon>
        <taxon>Pseudomonadales</taxon>
        <taxon>Pseudomonadaceae</taxon>
        <taxon>Pseudomonas</taxon>
    </lineage>
</organism>
<evidence type="ECO:0000313" key="4">
    <source>
        <dbReference type="EMBL" id="MEK2610784.1"/>
    </source>
</evidence>
<dbReference type="SUPFAM" id="SSF51120">
    <property type="entry name" value="beta-Roll"/>
    <property type="match status" value="1"/>
</dbReference>
<keyword evidence="5" id="KW-1185">Reference proteome</keyword>
<sequence>EKPQAGSDPVVLNVRIGSSDYTVNIDSNGKGSIQVPNPNSEDVYKDASQLVATVTGGTGGNFEKIATGATATAQIADTETPVTVKVTGVAAKEADANVTFNFELSDKPQAGSAPVVLNVRIGSTDYTVNIDSNGKGSIQVPNPNSEDVYKDASELVATVTGGTGGNFEKIATGATGTAQIADTETPVTVKVTGVAATEADANVTFNFELSDKPQAGSAPVVLNVRIGSSDYTVNIDSNGKGSIQVPNPNSEDVYKDASELVATVTGGTGGNFEKIETGATGTAQIADTETPVSVTITPQAATEADANVIFNFQMSKPPQAGSDPVVLVVKVGASNYNVSINSQGQGTLSVPNPNTEDVFNDASKLVATVVSGSGGNYEKIETGATAIADIADTIDTVYAKISMVGTGSVNEGGNLTYKVELVDKSGNSISVPTGKSVSVNLEWSGNADASDIEGTLPTSVTITGGKSSVEFNVKTFDDTKIESSETLTATIKQVNDNNQVFENLAVGSQNVATGTIIDNDKGPVITAPGSASIIESGTAGGADVVLVLDRSGSMGPKGNGDGGSDPDGSGPYTSRLQMLKDAVKNLFDSGTVHSVFIVSFGSSATFHTSGKDGGWFTNLDDAYAAIDALKAGTQTYYNSALNTVINNYTAPPPGGNKLVNIFMSDGVPTSGQGANENNWINFLDQKGFNDSFAVGFGGLSNTDKNYLEPIGWKPGETAGSITQGVNDNHVLVVDTSLSALTQALVGSVGGSAVSGNVTDNATSGTAGWASNGWKLASVEYNGVTYSFTSATDSKTLDLGNVGKVVIKADGSYTFSGKDNFDTADSLSAVVKFTVKDAAGNTASSSLTLTVNDRSDPIAANDDVTATLTSKTVMGAPTDVTLASFTSGEKSQWRFENAVDRDTPNPAADTGRWQVSSVVGTTADASVSSGSNPTLVLTDRNGESSGDASILTPLYKAVGGETMPFKAVASLSTVNNIFSSGKDTADWTLFKSTDGVNWTVAGGGSIANGSSTITTGAMEANAQYRVQLSVHDDTGWFTGNASVSFDDFKVTVPGAPVVEWTATPVTGTVAGNDVWGTDGEVSSLAIKVNGAWVDVPTGGTTVDGQYGSLVIAKDGSYTYTPTASKDGVGHMDQFDYKLTQPDGDTDTAHLYVTIQGTGPGAAGLAAPAWTSGNETLLGGDGNDNIFGGAGNDTLIGGKGNDILTGGSGADLFVWKAGHTGNDVITDFKASEGDRIDLSELLQGEKGSTIDNYLKMTTVQGDTVLQISSDGKLNVQDGTNHVDTTITVQGVNWSNSSINSLISGADPLIKVDNHNG</sequence>
<dbReference type="SUPFAM" id="SSF53300">
    <property type="entry name" value="vWA-like"/>
    <property type="match status" value="1"/>
</dbReference>
<dbReference type="Proteomes" id="UP001386972">
    <property type="component" value="Unassembled WGS sequence"/>
</dbReference>
<dbReference type="Gene3D" id="2.60.40.2030">
    <property type="match status" value="1"/>
</dbReference>
<dbReference type="EMBL" id="JBBNAW010000016">
    <property type="protein sequence ID" value="MEK2610784.1"/>
    <property type="molecule type" value="Genomic_DNA"/>
</dbReference>
<reference evidence="4 5" key="1">
    <citation type="submission" date="2024-03" db="EMBL/GenBank/DDBJ databases">
        <title>Screening, Identification and Application of a Plant Lactobacillus Strain.</title>
        <authorList>
            <person name="Li Y.L."/>
        </authorList>
    </citation>
    <scope>NUCLEOTIDE SEQUENCE [LARGE SCALE GENOMIC DNA]</scope>
    <source>
        <strain evidence="4 5">JDB</strain>
    </source>
</reference>